<feature type="coiled-coil region" evidence="1">
    <location>
        <begin position="111"/>
        <end position="158"/>
    </location>
</feature>
<dbReference type="AlphaFoldDB" id="A0A9W9VNA4"/>
<feature type="compositionally biased region" description="Low complexity" evidence="2">
    <location>
        <begin position="43"/>
        <end position="55"/>
    </location>
</feature>
<evidence type="ECO:0000256" key="2">
    <source>
        <dbReference type="SAM" id="MobiDB-lite"/>
    </source>
</evidence>
<dbReference type="GeneID" id="81372422"/>
<protein>
    <submittedName>
        <fullName evidence="3">Uncharacterized protein</fullName>
    </submittedName>
</protein>
<feature type="coiled-coil region" evidence="1">
    <location>
        <begin position="273"/>
        <end position="300"/>
    </location>
</feature>
<evidence type="ECO:0000256" key="1">
    <source>
        <dbReference type="SAM" id="Coils"/>
    </source>
</evidence>
<sequence>MEVNSPHNVPSQANSRAPMPTSSDPRLKRPRPPLATSSFPRHSQNSQPSSPTTTSLPAHEQAQHPLSREASDLAPRIQSDPAQKIDGLDFSGLLLEFVDARASRMLQIQERTKLEREESSYQRDLVKARQTKSFPATIESLEADAAACKNRLAKINHIITRHQTRSTELNGDIGKLLRQTTNLQTPPATGPVQTTSGTVKNMARLEDDVRKIKRTIFIKKEDDLPEKPIDIFKVCNTVESQSKAHTTFRKSINAIEEWRSTAEYETRHFMEARTQQTQERASSRQEIDQLTAQARKTTEALSDLKNFLQAINQTVQRHENSVCTLSADQKNMGIALSTQREQLEYKLAVQGQALSDAISDVTKKNRSYFSKGRCSK</sequence>
<dbReference type="Proteomes" id="UP001147747">
    <property type="component" value="Unassembled WGS sequence"/>
</dbReference>
<keyword evidence="1" id="KW-0175">Coiled coil</keyword>
<dbReference type="RefSeq" id="XP_056484062.1">
    <property type="nucleotide sequence ID" value="XM_056633442.1"/>
</dbReference>
<organism evidence="3 4">
    <name type="scientific">Penicillium cosmopolitanum</name>
    <dbReference type="NCBI Taxonomy" id="1131564"/>
    <lineage>
        <taxon>Eukaryota</taxon>
        <taxon>Fungi</taxon>
        <taxon>Dikarya</taxon>
        <taxon>Ascomycota</taxon>
        <taxon>Pezizomycotina</taxon>
        <taxon>Eurotiomycetes</taxon>
        <taxon>Eurotiomycetidae</taxon>
        <taxon>Eurotiales</taxon>
        <taxon>Aspergillaceae</taxon>
        <taxon>Penicillium</taxon>
    </lineage>
</organism>
<reference evidence="3" key="2">
    <citation type="journal article" date="2023" name="IMA Fungus">
        <title>Comparative genomic study of the Penicillium genus elucidates a diverse pangenome and 15 lateral gene transfer events.</title>
        <authorList>
            <person name="Petersen C."/>
            <person name="Sorensen T."/>
            <person name="Nielsen M.R."/>
            <person name="Sondergaard T.E."/>
            <person name="Sorensen J.L."/>
            <person name="Fitzpatrick D.A."/>
            <person name="Frisvad J.C."/>
            <person name="Nielsen K.L."/>
        </authorList>
    </citation>
    <scope>NUCLEOTIDE SEQUENCE</scope>
    <source>
        <strain evidence="3">IBT 29677</strain>
    </source>
</reference>
<keyword evidence="4" id="KW-1185">Reference proteome</keyword>
<feature type="compositionally biased region" description="Polar residues" evidence="2">
    <location>
        <begin position="1"/>
        <end position="24"/>
    </location>
</feature>
<dbReference type="OrthoDB" id="3438382at2759"/>
<gene>
    <name evidence="3" type="ORF">N7509_008805</name>
</gene>
<feature type="region of interest" description="Disordered" evidence="2">
    <location>
        <begin position="1"/>
        <end position="70"/>
    </location>
</feature>
<proteinExistence type="predicted"/>
<evidence type="ECO:0000313" key="4">
    <source>
        <dbReference type="Proteomes" id="UP001147747"/>
    </source>
</evidence>
<comment type="caution">
    <text evidence="3">The sequence shown here is derived from an EMBL/GenBank/DDBJ whole genome shotgun (WGS) entry which is preliminary data.</text>
</comment>
<dbReference type="EMBL" id="JAPZBU010000009">
    <property type="protein sequence ID" value="KAJ5386264.1"/>
    <property type="molecule type" value="Genomic_DNA"/>
</dbReference>
<evidence type="ECO:0000313" key="3">
    <source>
        <dbReference type="EMBL" id="KAJ5386264.1"/>
    </source>
</evidence>
<reference evidence="3" key="1">
    <citation type="submission" date="2022-12" db="EMBL/GenBank/DDBJ databases">
        <authorList>
            <person name="Petersen C."/>
        </authorList>
    </citation>
    <scope>NUCLEOTIDE SEQUENCE</scope>
    <source>
        <strain evidence="3">IBT 29677</strain>
    </source>
</reference>
<name>A0A9W9VNA4_9EURO</name>
<accession>A0A9W9VNA4</accession>